<evidence type="ECO:0000256" key="2">
    <source>
        <dbReference type="ARBA" id="ARBA00023239"/>
    </source>
</evidence>
<dbReference type="Gene3D" id="3.20.20.60">
    <property type="entry name" value="Phosphoenolpyruvate-binding domains"/>
    <property type="match status" value="1"/>
</dbReference>
<dbReference type="InterPro" id="IPR018523">
    <property type="entry name" value="Isocitrate_lyase_ph_CS"/>
</dbReference>
<comment type="catalytic activity">
    <reaction evidence="3">
        <text>D-threo-isocitrate = glyoxylate + succinate</text>
        <dbReference type="Rhea" id="RHEA:13245"/>
        <dbReference type="ChEBI" id="CHEBI:15562"/>
        <dbReference type="ChEBI" id="CHEBI:30031"/>
        <dbReference type="ChEBI" id="CHEBI:36655"/>
        <dbReference type="EC" id="4.1.3.1"/>
    </reaction>
</comment>
<dbReference type="Proteomes" id="UP000596248">
    <property type="component" value="Chromosome"/>
</dbReference>
<dbReference type="EMBL" id="CP069127">
    <property type="protein sequence ID" value="QRG67713.1"/>
    <property type="molecule type" value="Genomic_DNA"/>
</dbReference>
<protein>
    <recommendedName>
        <fullName evidence="1 4">Isocitrate lyase</fullName>
        <ecNumber evidence="1 4">4.1.3.1</ecNumber>
    </recommendedName>
</protein>
<organism evidence="5 6">
    <name type="scientific">Brevibacillus choshinensis</name>
    <dbReference type="NCBI Taxonomy" id="54911"/>
    <lineage>
        <taxon>Bacteria</taxon>
        <taxon>Bacillati</taxon>
        <taxon>Bacillota</taxon>
        <taxon>Bacilli</taxon>
        <taxon>Bacillales</taxon>
        <taxon>Paenibacillaceae</taxon>
        <taxon>Brevibacillus</taxon>
    </lineage>
</organism>
<dbReference type="InterPro" id="IPR015813">
    <property type="entry name" value="Pyrv/PenolPyrv_kinase-like_dom"/>
</dbReference>
<evidence type="ECO:0000313" key="6">
    <source>
        <dbReference type="Proteomes" id="UP000596248"/>
    </source>
</evidence>
<dbReference type="InterPro" id="IPR040442">
    <property type="entry name" value="Pyrv_kinase-like_dom_sf"/>
</dbReference>
<accession>A0ABX7FN91</accession>
<evidence type="ECO:0000256" key="1">
    <source>
        <dbReference type="ARBA" id="ARBA00012909"/>
    </source>
</evidence>
<dbReference type="PIRSF" id="PIRSF001362">
    <property type="entry name" value="Isocit_lyase"/>
    <property type="match status" value="1"/>
</dbReference>
<gene>
    <name evidence="5" type="primary">aceA</name>
    <name evidence="5" type="ORF">JNE38_00255</name>
</gene>
<reference evidence="5 6" key="1">
    <citation type="submission" date="2021-01" db="EMBL/GenBank/DDBJ databases">
        <title>Identification of strong promoters based on the transcriptome of Brevibacillus choshinensis.</title>
        <authorList>
            <person name="Yao D."/>
            <person name="Zhang K."/>
            <person name="Wu J."/>
        </authorList>
    </citation>
    <scope>NUCLEOTIDE SEQUENCE [LARGE SCALE GENOMIC DNA]</scope>
    <source>
        <strain evidence="5 6">HPD31-SP3</strain>
    </source>
</reference>
<dbReference type="EC" id="4.1.3.1" evidence="1 4"/>
<dbReference type="PANTHER" id="PTHR21631:SF3">
    <property type="entry name" value="BIFUNCTIONAL GLYOXYLATE CYCLE PROTEIN"/>
    <property type="match status" value="1"/>
</dbReference>
<dbReference type="InterPro" id="IPR039556">
    <property type="entry name" value="ICL/PEPM"/>
</dbReference>
<dbReference type="RefSeq" id="WP_203354761.1">
    <property type="nucleotide sequence ID" value="NZ_CP069127.1"/>
</dbReference>
<dbReference type="PANTHER" id="PTHR21631">
    <property type="entry name" value="ISOCITRATE LYASE/MALATE SYNTHASE"/>
    <property type="match status" value="1"/>
</dbReference>
<dbReference type="NCBIfam" id="TIGR01346">
    <property type="entry name" value="isocit_lyase"/>
    <property type="match status" value="1"/>
</dbReference>
<sequence length="430" mass="47325">MGTNNQKQEAIQQVEQSWKSERFQGITRTYTAEDVVRLRGSVQIEHTLARMGAERLWNLLHTEHHVKALGALTGNQAIQQVKAGLKAIYLSGWQVAADANLSGQMYPDQSLYPANSVPHVVKRINQALQRADQIDQSEGGTDTHWFAPIVADAEAGFGGPLNVFELMKGMIEAGAAGVHFEDQLASEKKCGHMGGKVLIPTQAAVRNLISARLAADVMGVPTIIVARTDANGAFLITSDIDEQDQPFLTGERTPEGFFRLRGGLDAAIARGLAYAPYADLIWCETSEPNLEEARRFAEAIHEKFPGKLLAYNCSPSFNWKKKLDEESIARFQDELGEMGYKFQFVTLAGFHSLNYGMFELARGYRDRGMAAYSELQQAEFGSEIHGYTATRHQREVGTGYFDEIAQVIAGGTSSTTALSGSTEEEQFAHQ</sequence>
<dbReference type="InterPro" id="IPR006254">
    <property type="entry name" value="Isocitrate_lyase"/>
</dbReference>
<keyword evidence="2 5" id="KW-0456">Lyase</keyword>
<dbReference type="Pfam" id="PF00463">
    <property type="entry name" value="ICL"/>
    <property type="match status" value="1"/>
</dbReference>
<name>A0ABX7FN91_BRECH</name>
<proteinExistence type="predicted"/>
<evidence type="ECO:0000256" key="4">
    <source>
        <dbReference type="NCBIfam" id="TIGR01346"/>
    </source>
</evidence>
<evidence type="ECO:0000313" key="5">
    <source>
        <dbReference type="EMBL" id="QRG67713.1"/>
    </source>
</evidence>
<keyword evidence="6" id="KW-1185">Reference proteome</keyword>
<dbReference type="CDD" id="cd00377">
    <property type="entry name" value="ICL_PEPM"/>
    <property type="match status" value="1"/>
</dbReference>
<dbReference type="GO" id="GO:0004451">
    <property type="term" value="F:isocitrate lyase activity"/>
    <property type="evidence" value="ECO:0007669"/>
    <property type="project" value="UniProtKB-EC"/>
</dbReference>
<dbReference type="SUPFAM" id="SSF51621">
    <property type="entry name" value="Phosphoenolpyruvate/pyruvate domain"/>
    <property type="match status" value="1"/>
</dbReference>
<evidence type="ECO:0000256" key="3">
    <source>
        <dbReference type="ARBA" id="ARBA00023531"/>
    </source>
</evidence>
<dbReference type="NCBIfam" id="NF011645">
    <property type="entry name" value="PRK15063.1"/>
    <property type="match status" value="1"/>
</dbReference>
<dbReference type="PROSITE" id="PS00161">
    <property type="entry name" value="ISOCITRATE_LYASE"/>
    <property type="match status" value="1"/>
</dbReference>